<evidence type="ECO:0000256" key="6">
    <source>
        <dbReference type="ARBA" id="ARBA00023242"/>
    </source>
</evidence>
<evidence type="ECO:0000259" key="8">
    <source>
        <dbReference type="PROSITE" id="PS50011"/>
    </source>
</evidence>
<keyword evidence="5" id="KW-0804">Transcription</keyword>
<proteinExistence type="inferred from homology"/>
<dbReference type="EMBL" id="CADEPM010000006">
    <property type="protein sequence ID" value="CAB3407934.1"/>
    <property type="molecule type" value="Genomic_DNA"/>
</dbReference>
<evidence type="ECO:0000256" key="1">
    <source>
        <dbReference type="ARBA" id="ARBA00004123"/>
    </source>
</evidence>
<dbReference type="OrthoDB" id="511287at2759"/>
<gene>
    <name evidence="9" type="ORF">CBOVIS_LOCUS9782</name>
</gene>
<name>A0A8S1FA05_9PELO</name>
<sequence>MEKKNDPSELNRPDAIMEPNIDEVVEACFEQGQTLEQISDQLAKTYIGSAQVCNVLCGMLDELGDKVAGNRRRKKKQNVEEETSVEVYNGREESEKAVEEAFTNLLLKKYKPELADRLLEEGKEDIEWLSDMICHKRWREFFYKLMSKYENSDMLKFVVKLISDAGYRTEMTTVNNATQQFSIFSRVLLVTLESCLVANKKGGVNSEAFTKAMDKFKRIALQGIHTYLYTMFLLTKVGEQNGGWVRAACEYFADELREAIPKSRLYEASVIRLRLVNPVFFKEDNQFSCKILQLATHGDMTVADANQIYEQITQEEPPPISILRDPIVFDFLIDQLFHCDGVKVDEEMKMKFIYLLAYYSAADEDPVTGEHDTEDVEEVRCEIENCLSYLEVEDSLFVLLSHFLASLETEVVACGLVHYIRTMLLAEFRIGDVSDAAFVILDNICTQHHLLRSEVFEIYCDYFDKISNEATLAEVIMERERLIMDRLVHLLSVGEPIMVLERLKTLLEDNSIDSSLVRYFVTEVSFLVQFVSTLHVRIVMQNSIPQIVADDIEFKYDKLLFNKIGFGGYANVYHIFCKEKDAACKIIKCSPLENRSRTRGLSLDSLVQQLKNNQIAISSSVFFDWSRQILNGMLTISKTHIHRDLKTQNILIKERVCCCPLPEYKYAEFVDKKCIICTNCEGVSPSTITLKICDFGECVSKKKVEKSPCGTTQFLAPEALKKYEYSEKSDVYAFGMVLYEIKNDVPFRNMNQHQILFTVTHPNFTLDVDHLNSSKISEIIAKCIKRDPSDRPTFEELNTMVQKNCSHYSYIQLADCYSRIGKDRIQKMSTSTQFTSFGDSDSDEDSRNVSSDLSSIDIYNEIPFHRYCENLGFRSSSDYNENPEEHLFISENRVNFAMEKKKK</sequence>
<keyword evidence="7" id="KW-0067">ATP-binding</keyword>
<dbReference type="Pfam" id="PF04858">
    <property type="entry name" value="TH1"/>
    <property type="match status" value="1"/>
</dbReference>
<dbReference type="GO" id="GO:0032021">
    <property type="term" value="C:NELF complex"/>
    <property type="evidence" value="ECO:0007669"/>
    <property type="project" value="TreeGrafter"/>
</dbReference>
<dbReference type="InterPro" id="IPR011009">
    <property type="entry name" value="Kinase-like_dom_sf"/>
</dbReference>
<evidence type="ECO:0000256" key="5">
    <source>
        <dbReference type="ARBA" id="ARBA00023163"/>
    </source>
</evidence>
<dbReference type="InterPro" id="IPR001245">
    <property type="entry name" value="Ser-Thr/Tyr_kinase_cat_dom"/>
</dbReference>
<protein>
    <recommendedName>
        <fullName evidence="8">Protein kinase domain-containing protein</fullName>
    </recommendedName>
</protein>
<keyword evidence="10" id="KW-1185">Reference proteome</keyword>
<dbReference type="Gene3D" id="1.10.510.10">
    <property type="entry name" value="Transferase(Phosphotransferase) domain 1"/>
    <property type="match status" value="1"/>
</dbReference>
<keyword evidence="3" id="KW-0678">Repressor</keyword>
<evidence type="ECO:0000256" key="4">
    <source>
        <dbReference type="ARBA" id="ARBA00023015"/>
    </source>
</evidence>
<dbReference type="GO" id="GO:0004672">
    <property type="term" value="F:protein kinase activity"/>
    <property type="evidence" value="ECO:0007669"/>
    <property type="project" value="InterPro"/>
</dbReference>
<dbReference type="InterPro" id="IPR006942">
    <property type="entry name" value="TH1"/>
</dbReference>
<dbReference type="PROSITE" id="PS50011">
    <property type="entry name" value="PROTEIN_KINASE_DOM"/>
    <property type="match status" value="1"/>
</dbReference>
<dbReference type="Proteomes" id="UP000494206">
    <property type="component" value="Unassembled WGS sequence"/>
</dbReference>
<dbReference type="PANTHER" id="PTHR12144:SF0">
    <property type="entry name" value="NEGATIVE ELONGATION FACTOR C_D"/>
    <property type="match status" value="1"/>
</dbReference>
<dbReference type="GO" id="GO:0005524">
    <property type="term" value="F:ATP binding"/>
    <property type="evidence" value="ECO:0007669"/>
    <property type="project" value="UniProtKB-UniRule"/>
</dbReference>
<reference evidence="9 10" key="1">
    <citation type="submission" date="2020-04" db="EMBL/GenBank/DDBJ databases">
        <authorList>
            <person name="Laetsch R D."/>
            <person name="Stevens L."/>
            <person name="Kumar S."/>
            <person name="Blaxter L. M."/>
        </authorList>
    </citation>
    <scope>NUCLEOTIDE SEQUENCE [LARGE SCALE GENOMIC DNA]</scope>
</reference>
<keyword evidence="6" id="KW-0539">Nucleus</keyword>
<dbReference type="AlphaFoldDB" id="A0A8S1FA05"/>
<dbReference type="SUPFAM" id="SSF56112">
    <property type="entry name" value="Protein kinase-like (PK-like)"/>
    <property type="match status" value="1"/>
</dbReference>
<evidence type="ECO:0000313" key="10">
    <source>
        <dbReference type="Proteomes" id="UP000494206"/>
    </source>
</evidence>
<organism evidence="9 10">
    <name type="scientific">Caenorhabditis bovis</name>
    <dbReference type="NCBI Taxonomy" id="2654633"/>
    <lineage>
        <taxon>Eukaryota</taxon>
        <taxon>Metazoa</taxon>
        <taxon>Ecdysozoa</taxon>
        <taxon>Nematoda</taxon>
        <taxon>Chromadorea</taxon>
        <taxon>Rhabditida</taxon>
        <taxon>Rhabditina</taxon>
        <taxon>Rhabditomorpha</taxon>
        <taxon>Rhabditoidea</taxon>
        <taxon>Rhabditidae</taxon>
        <taxon>Peloderinae</taxon>
        <taxon>Caenorhabditis</taxon>
    </lineage>
</organism>
<dbReference type="Pfam" id="PF07714">
    <property type="entry name" value="PK_Tyr_Ser-Thr"/>
    <property type="match status" value="1"/>
</dbReference>
<dbReference type="GO" id="GO:0034244">
    <property type="term" value="P:negative regulation of transcription elongation by RNA polymerase II"/>
    <property type="evidence" value="ECO:0007669"/>
    <property type="project" value="TreeGrafter"/>
</dbReference>
<dbReference type="SMART" id="SM00220">
    <property type="entry name" value="S_TKc"/>
    <property type="match status" value="1"/>
</dbReference>
<feature type="binding site" evidence="7">
    <location>
        <position position="585"/>
    </location>
    <ligand>
        <name>ATP</name>
        <dbReference type="ChEBI" id="CHEBI:30616"/>
    </ligand>
</feature>
<dbReference type="InterPro" id="IPR017441">
    <property type="entry name" value="Protein_kinase_ATP_BS"/>
</dbReference>
<dbReference type="PANTHER" id="PTHR12144">
    <property type="entry name" value="NEGATIVE ELONGATION FACTOR D"/>
    <property type="match status" value="1"/>
</dbReference>
<dbReference type="GO" id="GO:0003723">
    <property type="term" value="F:RNA binding"/>
    <property type="evidence" value="ECO:0007669"/>
    <property type="project" value="TreeGrafter"/>
</dbReference>
<keyword evidence="7" id="KW-0547">Nucleotide-binding</keyword>
<comment type="caution">
    <text evidence="9">The sequence shown here is derived from an EMBL/GenBank/DDBJ whole genome shotgun (WGS) entry which is preliminary data.</text>
</comment>
<evidence type="ECO:0000256" key="3">
    <source>
        <dbReference type="ARBA" id="ARBA00022491"/>
    </source>
</evidence>
<feature type="domain" description="Protein kinase" evidence="8">
    <location>
        <begin position="485"/>
        <end position="811"/>
    </location>
</feature>
<evidence type="ECO:0000313" key="9">
    <source>
        <dbReference type="EMBL" id="CAB3407934.1"/>
    </source>
</evidence>
<evidence type="ECO:0000256" key="2">
    <source>
        <dbReference type="ARBA" id="ARBA00005726"/>
    </source>
</evidence>
<evidence type="ECO:0000256" key="7">
    <source>
        <dbReference type="PROSITE-ProRule" id="PRU10141"/>
    </source>
</evidence>
<keyword evidence="4" id="KW-0805">Transcription regulation</keyword>
<accession>A0A8S1FA05</accession>
<dbReference type="PROSITE" id="PS00107">
    <property type="entry name" value="PROTEIN_KINASE_ATP"/>
    <property type="match status" value="1"/>
</dbReference>
<comment type="subcellular location">
    <subcellularLocation>
        <location evidence="1">Nucleus</location>
    </subcellularLocation>
</comment>
<comment type="similarity">
    <text evidence="2">Belongs to the NELF-D family.</text>
</comment>
<dbReference type="InterPro" id="IPR000719">
    <property type="entry name" value="Prot_kinase_dom"/>
</dbReference>